<sequence>MKPKTNLAPRKPNFKYQLDSTLIESDYVPIFASWIDKKDSSHYNRKNIPYDFKLLHRSSQDGNNTLSFHRNCDNKGATIWIARIKNSTQLIVSYVSMQNRAFFCGDSHGPTMGNLYCLNDAWSYNNNDNGNRYPKIGIPAKFEVEDYEVFQVIKR</sequence>
<proteinExistence type="predicted"/>
<evidence type="ECO:0008006" key="3">
    <source>
        <dbReference type="Google" id="ProtNLM"/>
    </source>
</evidence>
<comment type="caution">
    <text evidence="1">The sequence shown here is derived from an EMBL/GenBank/DDBJ whole genome shotgun (WGS) entry which is preliminary data.</text>
</comment>
<protein>
    <recommendedName>
        <fullName evidence="3">TLDc domain-containing protein</fullName>
    </recommendedName>
</protein>
<evidence type="ECO:0000313" key="1">
    <source>
        <dbReference type="EMBL" id="EXX62419.1"/>
    </source>
</evidence>
<dbReference type="HOGENOM" id="CLU_021542_1_1_1"/>
<dbReference type="EMBL" id="JEMT01024730">
    <property type="protein sequence ID" value="EXX62419.1"/>
    <property type="molecule type" value="Genomic_DNA"/>
</dbReference>
<name>A0A015K4N4_RHIIW</name>
<dbReference type="AlphaFoldDB" id="A0A015K4N4"/>
<keyword evidence="2" id="KW-1185">Reference proteome</keyword>
<organism evidence="1 2">
    <name type="scientific">Rhizophagus irregularis (strain DAOM 197198w)</name>
    <name type="common">Glomus intraradices</name>
    <dbReference type="NCBI Taxonomy" id="1432141"/>
    <lineage>
        <taxon>Eukaryota</taxon>
        <taxon>Fungi</taxon>
        <taxon>Fungi incertae sedis</taxon>
        <taxon>Mucoromycota</taxon>
        <taxon>Glomeromycotina</taxon>
        <taxon>Glomeromycetes</taxon>
        <taxon>Glomerales</taxon>
        <taxon>Glomeraceae</taxon>
        <taxon>Rhizophagus</taxon>
    </lineage>
</organism>
<dbReference type="Proteomes" id="UP000022910">
    <property type="component" value="Unassembled WGS sequence"/>
</dbReference>
<gene>
    <name evidence="1" type="ORF">RirG_161910</name>
</gene>
<accession>A0A015K4N4</accession>
<evidence type="ECO:0000313" key="2">
    <source>
        <dbReference type="Proteomes" id="UP000022910"/>
    </source>
</evidence>
<reference evidence="1 2" key="1">
    <citation type="submission" date="2014-02" db="EMBL/GenBank/DDBJ databases">
        <title>Single nucleus genome sequencing reveals high similarity among nuclei of an endomycorrhizal fungus.</title>
        <authorList>
            <person name="Lin K."/>
            <person name="Geurts R."/>
            <person name="Zhang Z."/>
            <person name="Limpens E."/>
            <person name="Saunders D.G."/>
            <person name="Mu D."/>
            <person name="Pang E."/>
            <person name="Cao H."/>
            <person name="Cha H."/>
            <person name="Lin T."/>
            <person name="Zhou Q."/>
            <person name="Shang Y."/>
            <person name="Li Y."/>
            <person name="Ivanov S."/>
            <person name="Sharma T."/>
            <person name="Velzen R.V."/>
            <person name="Ruijter N.D."/>
            <person name="Aanen D.K."/>
            <person name="Win J."/>
            <person name="Kamoun S."/>
            <person name="Bisseling T."/>
            <person name="Huang S."/>
        </authorList>
    </citation>
    <scope>NUCLEOTIDE SEQUENCE [LARGE SCALE GENOMIC DNA]</scope>
    <source>
        <strain evidence="2">DAOM197198w</strain>
    </source>
</reference>